<dbReference type="PANTHER" id="PTHR42686">
    <property type="entry name" value="GH17980P-RELATED"/>
    <property type="match status" value="1"/>
</dbReference>
<dbReference type="InterPro" id="IPR023210">
    <property type="entry name" value="NADP_OxRdtase_dom"/>
</dbReference>
<keyword evidence="1" id="KW-0560">Oxidoreductase</keyword>
<feature type="domain" description="NADP-dependent oxidoreductase" evidence="2">
    <location>
        <begin position="23"/>
        <end position="300"/>
    </location>
</feature>
<comment type="caution">
    <text evidence="3">The sequence shown here is derived from an EMBL/GenBank/DDBJ whole genome shotgun (WGS) entry which is preliminary data.</text>
</comment>
<dbReference type="AlphaFoldDB" id="A0A9W6Z4R6"/>
<evidence type="ECO:0000256" key="1">
    <source>
        <dbReference type="ARBA" id="ARBA00023002"/>
    </source>
</evidence>
<evidence type="ECO:0000259" key="2">
    <source>
        <dbReference type="Pfam" id="PF00248"/>
    </source>
</evidence>
<dbReference type="InterPro" id="IPR020471">
    <property type="entry name" value="AKR"/>
</dbReference>
<dbReference type="EMBL" id="BSXU01007033">
    <property type="protein sequence ID" value="GMG56185.1"/>
    <property type="molecule type" value="Genomic_DNA"/>
</dbReference>
<reference evidence="3" key="1">
    <citation type="submission" date="2023-04" db="EMBL/GenBank/DDBJ databases">
        <title>Ambrosiozyma monospora NBRC 1965.</title>
        <authorList>
            <person name="Ichikawa N."/>
            <person name="Sato H."/>
            <person name="Tonouchi N."/>
        </authorList>
    </citation>
    <scope>NUCLEOTIDE SEQUENCE</scope>
    <source>
        <strain evidence="3">NBRC 1965</strain>
    </source>
</reference>
<sequence>MNTQTTSNTLPKVTPGNLSEISPLILGGAIFNTQYNDDPFGLEIKKLILSSFENGINAIDTSPYYGPSEELIGKALNELTDEGKIVRENYFICTKVGRIKLDDFDYSKEWVNKSIHRSLERFKTAYLDVVFLHDVEFVKEDGIFEALTELFELKKQGLVKNVGISGYPVDFLYKTARKVANGALGDSVKLDLVMNYSNGCLQNTILAEYYDKFFKDTGIKLLNNASILSMSLLRSAETRSFHPCSKALKDDVSKLAKILKDDYDTELAELATRFALRLWNGKKGKTVLGLSTLEELDSALLQYNFWVII</sequence>
<accession>A0A9W6Z4R6</accession>
<dbReference type="Proteomes" id="UP001165063">
    <property type="component" value="Unassembled WGS sequence"/>
</dbReference>
<dbReference type="InterPro" id="IPR036812">
    <property type="entry name" value="NAD(P)_OxRdtase_dom_sf"/>
</dbReference>
<organism evidence="3 4">
    <name type="scientific">Ambrosiozyma monospora</name>
    <name type="common">Yeast</name>
    <name type="synonym">Endomycopsis monosporus</name>
    <dbReference type="NCBI Taxonomy" id="43982"/>
    <lineage>
        <taxon>Eukaryota</taxon>
        <taxon>Fungi</taxon>
        <taxon>Dikarya</taxon>
        <taxon>Ascomycota</taxon>
        <taxon>Saccharomycotina</taxon>
        <taxon>Pichiomycetes</taxon>
        <taxon>Pichiales</taxon>
        <taxon>Pichiaceae</taxon>
        <taxon>Ambrosiozyma</taxon>
    </lineage>
</organism>
<dbReference type="GO" id="GO:0005829">
    <property type="term" value="C:cytosol"/>
    <property type="evidence" value="ECO:0007669"/>
    <property type="project" value="TreeGrafter"/>
</dbReference>
<dbReference type="Pfam" id="PF00248">
    <property type="entry name" value="Aldo_ket_red"/>
    <property type="match status" value="1"/>
</dbReference>
<gene>
    <name evidence="3" type="ORF">Amon01_000825200</name>
</gene>
<protein>
    <submittedName>
        <fullName evidence="3">Unnamed protein product</fullName>
    </submittedName>
</protein>
<evidence type="ECO:0000313" key="3">
    <source>
        <dbReference type="EMBL" id="GMG56185.1"/>
    </source>
</evidence>
<dbReference type="GO" id="GO:0070485">
    <property type="term" value="P:dehydro-D-arabinono-1,4-lactone biosynthetic process"/>
    <property type="evidence" value="ECO:0007669"/>
    <property type="project" value="TreeGrafter"/>
</dbReference>
<dbReference type="GO" id="GO:0045290">
    <property type="term" value="F:D-arabinose 1-dehydrogenase [NAD(P)+] activity"/>
    <property type="evidence" value="ECO:0007669"/>
    <property type="project" value="TreeGrafter"/>
</dbReference>
<dbReference type="OrthoDB" id="5286008at2759"/>
<evidence type="ECO:0000313" key="4">
    <source>
        <dbReference type="Proteomes" id="UP001165063"/>
    </source>
</evidence>
<proteinExistence type="predicted"/>
<name>A0A9W6Z4R6_AMBMO</name>
<keyword evidence="4" id="KW-1185">Reference proteome</keyword>
<dbReference type="PRINTS" id="PR00069">
    <property type="entry name" value="ALDKETRDTASE"/>
</dbReference>
<dbReference type="PANTHER" id="PTHR42686:SF1">
    <property type="entry name" value="GH17980P-RELATED"/>
    <property type="match status" value="1"/>
</dbReference>
<dbReference type="SUPFAM" id="SSF51430">
    <property type="entry name" value="NAD(P)-linked oxidoreductase"/>
    <property type="match status" value="1"/>
</dbReference>
<dbReference type="Gene3D" id="3.20.20.100">
    <property type="entry name" value="NADP-dependent oxidoreductase domain"/>
    <property type="match status" value="1"/>
</dbReference>